<reference evidence="1" key="1">
    <citation type="submission" date="2023-06" db="EMBL/GenBank/DDBJ databases">
        <authorList>
            <consortium name="Lawrence Berkeley National Laboratory"/>
            <person name="Ahrendt S."/>
            <person name="Sahu N."/>
            <person name="Indic B."/>
            <person name="Wong-Bajracharya J."/>
            <person name="Merenyi Z."/>
            <person name="Ke H.-M."/>
            <person name="Monk M."/>
            <person name="Kocsube S."/>
            <person name="Drula E."/>
            <person name="Lipzen A."/>
            <person name="Balint B."/>
            <person name="Henrissat B."/>
            <person name="Andreopoulos B."/>
            <person name="Martin F.M."/>
            <person name="Harder C.B."/>
            <person name="Rigling D."/>
            <person name="Ford K.L."/>
            <person name="Foster G.D."/>
            <person name="Pangilinan J."/>
            <person name="Papanicolaou A."/>
            <person name="Barry K."/>
            <person name="LaButti K."/>
            <person name="Viragh M."/>
            <person name="Koriabine M."/>
            <person name="Yan M."/>
            <person name="Riley R."/>
            <person name="Champramary S."/>
            <person name="Plett K.L."/>
            <person name="Tsai I.J."/>
            <person name="Slot J."/>
            <person name="Sipos G."/>
            <person name="Plett J."/>
            <person name="Nagy L.G."/>
            <person name="Grigoriev I.V."/>
        </authorList>
    </citation>
    <scope>NUCLEOTIDE SEQUENCE</scope>
    <source>
        <strain evidence="1">ICMP 16352</strain>
    </source>
</reference>
<dbReference type="EMBL" id="JAUEPR010000001">
    <property type="protein sequence ID" value="KAK0491016.1"/>
    <property type="molecule type" value="Genomic_DNA"/>
</dbReference>
<accession>A0AA39PWF9</accession>
<gene>
    <name evidence="1" type="ORF">IW261DRAFT_1619689</name>
</gene>
<evidence type="ECO:0000313" key="1">
    <source>
        <dbReference type="EMBL" id="KAK0491016.1"/>
    </source>
</evidence>
<dbReference type="Proteomes" id="UP001175227">
    <property type="component" value="Unassembled WGS sequence"/>
</dbReference>
<evidence type="ECO:0008006" key="3">
    <source>
        <dbReference type="Google" id="ProtNLM"/>
    </source>
</evidence>
<organism evidence="1 2">
    <name type="scientific">Armillaria novae-zelandiae</name>
    <dbReference type="NCBI Taxonomy" id="153914"/>
    <lineage>
        <taxon>Eukaryota</taxon>
        <taxon>Fungi</taxon>
        <taxon>Dikarya</taxon>
        <taxon>Basidiomycota</taxon>
        <taxon>Agaricomycotina</taxon>
        <taxon>Agaricomycetes</taxon>
        <taxon>Agaricomycetidae</taxon>
        <taxon>Agaricales</taxon>
        <taxon>Marasmiineae</taxon>
        <taxon>Physalacriaceae</taxon>
        <taxon>Armillaria</taxon>
    </lineage>
</organism>
<keyword evidence="2" id="KW-1185">Reference proteome</keyword>
<protein>
    <recommendedName>
        <fullName evidence="3">DEAD/DEAH box helicase domain-containing protein</fullName>
    </recommendedName>
</protein>
<name>A0AA39PWF9_9AGAR</name>
<comment type="caution">
    <text evidence="1">The sequence shown here is derived from an EMBL/GenBank/DDBJ whole genome shotgun (WGS) entry which is preliminary data.</text>
</comment>
<dbReference type="AlphaFoldDB" id="A0AA39PWF9"/>
<proteinExistence type="predicted"/>
<evidence type="ECO:0000313" key="2">
    <source>
        <dbReference type="Proteomes" id="UP001175227"/>
    </source>
</evidence>
<sequence length="114" mass="12969">MPSEDHSASTIFPNTLPDPSVNSPEWLEQILKEKCHVPLLREFQLKPAIQLNDGMNLFLVVATGQGKTLVMYFGIPGWPLEEEIPSYSVQLIHPDDFSVAKESLMLVIFINYRR</sequence>